<dbReference type="AlphaFoldDB" id="A0A6A7Y053"/>
<evidence type="ECO:0000256" key="1">
    <source>
        <dbReference type="ARBA" id="ARBA00004752"/>
    </source>
</evidence>
<dbReference type="GO" id="GO:0016740">
    <property type="term" value="F:transferase activity"/>
    <property type="evidence" value="ECO:0007669"/>
    <property type="project" value="UniProtKB-KW"/>
</dbReference>
<dbReference type="SUPFAM" id="SSF141523">
    <property type="entry name" value="L,D-transpeptidase catalytic domain-like"/>
    <property type="match status" value="1"/>
</dbReference>
<dbReference type="GO" id="GO:0009252">
    <property type="term" value="P:peptidoglycan biosynthetic process"/>
    <property type="evidence" value="ECO:0007669"/>
    <property type="project" value="UniProtKB-UniPathway"/>
</dbReference>
<keyword evidence="11" id="KW-1185">Reference proteome</keyword>
<dbReference type="CDD" id="cd16913">
    <property type="entry name" value="YkuD_like"/>
    <property type="match status" value="1"/>
</dbReference>
<evidence type="ECO:0000256" key="4">
    <source>
        <dbReference type="ARBA" id="ARBA00022960"/>
    </source>
</evidence>
<comment type="pathway">
    <text evidence="1 7">Cell wall biogenesis; peptidoglycan biosynthesis.</text>
</comment>
<evidence type="ECO:0000313" key="10">
    <source>
        <dbReference type="EMBL" id="MQT12115.1"/>
    </source>
</evidence>
<evidence type="ECO:0000256" key="5">
    <source>
        <dbReference type="ARBA" id="ARBA00022984"/>
    </source>
</evidence>
<dbReference type="InterPro" id="IPR002477">
    <property type="entry name" value="Peptidoglycan-bd-like"/>
</dbReference>
<evidence type="ECO:0000313" key="11">
    <source>
        <dbReference type="Proteomes" id="UP000332515"/>
    </source>
</evidence>
<dbReference type="PANTHER" id="PTHR41533:SF2">
    <property type="entry name" value="BLR7131 PROTEIN"/>
    <property type="match status" value="1"/>
</dbReference>
<evidence type="ECO:0000259" key="9">
    <source>
        <dbReference type="PROSITE" id="PS52029"/>
    </source>
</evidence>
<sequence length="456" mass="50316">MAQGTTRRAFLGGCALALLSTSALAQSMGGAEWADRFDASMPTLQNLKSTQPMLSPETASQTERAIQTYQQIVQRGGWPTVPDAAQGLRLGKRDPSVTVLRQRLLVTGDLAQNSGRTDTFDSYVDGAVRRFQIRHGLQADGVVGASTLQAMNVPADVRLHQLEINLVRLRSLSGDLGYRHVTVNIPGAEIETVEGGQVYSRHIAVVGKIDRQTPILSSKITQINFNPYWHVPVSIIRKDLIPKMQKDPNYLTRNKIHIYNGKGRELQASDIDWNTDQAMQFQFRQDSGPDNSMGSVKITFSNPYDVYMHDTPSKSLFGQDARFHSSGCVRVQNVRQYIGWLLKGNPQWPSDKIDQVIRNGDRIDAQVSPPVPLYFVYITAWENREGIVNFREDIYDKDGLGTANMSADASTDSAAVTTASQNDSRAQDAIYAKQAGLPGQQVGTGYSYPPQQGVAN</sequence>
<dbReference type="InterPro" id="IPR036365">
    <property type="entry name" value="PGBD-like_sf"/>
</dbReference>
<gene>
    <name evidence="10" type="ORF">F0357_05435</name>
</gene>
<dbReference type="GO" id="GO:0071555">
    <property type="term" value="P:cell wall organization"/>
    <property type="evidence" value="ECO:0007669"/>
    <property type="project" value="UniProtKB-UniRule"/>
</dbReference>
<accession>A0A6A7Y053</accession>
<dbReference type="EMBL" id="VWNA01000001">
    <property type="protein sequence ID" value="MQT12115.1"/>
    <property type="molecule type" value="Genomic_DNA"/>
</dbReference>
<dbReference type="InterPro" id="IPR052905">
    <property type="entry name" value="LD-transpeptidase_YkuD-like"/>
</dbReference>
<keyword evidence="8" id="KW-0732">Signal</keyword>
<protein>
    <submittedName>
        <fullName evidence="10">L,D-transpeptidase family protein</fullName>
    </submittedName>
</protein>
<comment type="similarity">
    <text evidence="2">Belongs to the YkuD family.</text>
</comment>
<evidence type="ECO:0000256" key="3">
    <source>
        <dbReference type="ARBA" id="ARBA00022679"/>
    </source>
</evidence>
<proteinExistence type="inferred from homology"/>
<dbReference type="PROSITE" id="PS52029">
    <property type="entry name" value="LD_TPASE"/>
    <property type="match status" value="1"/>
</dbReference>
<dbReference type="PANTHER" id="PTHR41533">
    <property type="entry name" value="L,D-TRANSPEPTIDASE HI_1667-RELATED"/>
    <property type="match status" value="1"/>
</dbReference>
<evidence type="ECO:0000256" key="6">
    <source>
        <dbReference type="ARBA" id="ARBA00023316"/>
    </source>
</evidence>
<evidence type="ECO:0000256" key="2">
    <source>
        <dbReference type="ARBA" id="ARBA00005992"/>
    </source>
</evidence>
<feature type="active site" description="Proton donor/acceptor" evidence="7">
    <location>
        <position position="309"/>
    </location>
</feature>
<dbReference type="Gene3D" id="1.10.101.10">
    <property type="entry name" value="PGBD-like superfamily/PGBD"/>
    <property type="match status" value="1"/>
</dbReference>
<evidence type="ECO:0000256" key="7">
    <source>
        <dbReference type="PROSITE-ProRule" id="PRU01373"/>
    </source>
</evidence>
<dbReference type="UniPathway" id="UPA00219"/>
<keyword evidence="6 7" id="KW-0961">Cell wall biogenesis/degradation</keyword>
<keyword evidence="5 7" id="KW-0573">Peptidoglycan synthesis</keyword>
<organism evidence="10 11">
    <name type="scientific">Segnochrobactrum spirostomi</name>
    <dbReference type="NCBI Taxonomy" id="2608987"/>
    <lineage>
        <taxon>Bacteria</taxon>
        <taxon>Pseudomonadati</taxon>
        <taxon>Pseudomonadota</taxon>
        <taxon>Alphaproteobacteria</taxon>
        <taxon>Hyphomicrobiales</taxon>
        <taxon>Segnochrobactraceae</taxon>
        <taxon>Segnochrobactrum</taxon>
    </lineage>
</organism>
<dbReference type="InterPro" id="IPR036366">
    <property type="entry name" value="PGBDSf"/>
</dbReference>
<comment type="caution">
    <text evidence="10">The sequence shown here is derived from an EMBL/GenBank/DDBJ whole genome shotgun (WGS) entry which is preliminary data.</text>
</comment>
<dbReference type="SUPFAM" id="SSF47090">
    <property type="entry name" value="PGBD-like"/>
    <property type="match status" value="1"/>
</dbReference>
<dbReference type="InterPro" id="IPR038063">
    <property type="entry name" value="Transpep_catalytic_dom"/>
</dbReference>
<reference evidence="10 11" key="1">
    <citation type="submission" date="2019-09" db="EMBL/GenBank/DDBJ databases">
        <title>Segnochrobactrum spirostomi gen. nov., sp. nov., isolated from the ciliate Spirostomum cf. yagiui and description of a novel family, Segnochrobactraceae fam. nov. within the order Rhizobiales of the class Alphaproteobacteria.</title>
        <authorList>
            <person name="Akter S."/>
            <person name="Shazib S.U.A."/>
            <person name="Shin M.K."/>
        </authorList>
    </citation>
    <scope>NUCLEOTIDE SEQUENCE [LARGE SCALE GENOMIC DNA]</scope>
    <source>
        <strain evidence="10 11">Sp-1</strain>
    </source>
</reference>
<feature type="chain" id="PRO_5025343352" evidence="8">
    <location>
        <begin position="26"/>
        <end position="456"/>
    </location>
</feature>
<dbReference type="InterPro" id="IPR006311">
    <property type="entry name" value="TAT_signal"/>
</dbReference>
<keyword evidence="3" id="KW-0808">Transferase</keyword>
<dbReference type="Gene3D" id="2.40.440.10">
    <property type="entry name" value="L,D-transpeptidase catalytic domain-like"/>
    <property type="match status" value="1"/>
</dbReference>
<feature type="signal peptide" evidence="8">
    <location>
        <begin position="1"/>
        <end position="25"/>
    </location>
</feature>
<dbReference type="PROSITE" id="PS51318">
    <property type="entry name" value="TAT"/>
    <property type="match status" value="1"/>
</dbReference>
<keyword evidence="4 7" id="KW-0133">Cell shape</keyword>
<name>A0A6A7Y053_9HYPH</name>
<dbReference type="GO" id="GO:0008360">
    <property type="term" value="P:regulation of cell shape"/>
    <property type="evidence" value="ECO:0007669"/>
    <property type="project" value="UniProtKB-UniRule"/>
</dbReference>
<dbReference type="Pfam" id="PF01471">
    <property type="entry name" value="PG_binding_1"/>
    <property type="match status" value="1"/>
</dbReference>
<dbReference type="InterPro" id="IPR005490">
    <property type="entry name" value="LD_TPept_cat_dom"/>
</dbReference>
<dbReference type="GO" id="GO:0004180">
    <property type="term" value="F:carboxypeptidase activity"/>
    <property type="evidence" value="ECO:0007669"/>
    <property type="project" value="UniProtKB-ARBA"/>
</dbReference>
<feature type="domain" description="L,D-TPase catalytic" evidence="9">
    <location>
        <begin position="179"/>
        <end position="366"/>
    </location>
</feature>
<dbReference type="Pfam" id="PF03734">
    <property type="entry name" value="YkuD"/>
    <property type="match status" value="1"/>
</dbReference>
<dbReference type="Proteomes" id="UP000332515">
    <property type="component" value="Unassembled WGS sequence"/>
</dbReference>
<feature type="active site" description="Nucleophile" evidence="7">
    <location>
        <position position="328"/>
    </location>
</feature>
<evidence type="ECO:0000256" key="8">
    <source>
        <dbReference type="SAM" id="SignalP"/>
    </source>
</evidence>